<sequence>MAAYRVALMFGLAIGAAGCAATPKAISGGAEFALSSDLAAQARVRNMNITSTSLYNMPLPHFSEDLRAALNHCATGDRELDLRAHIEQPDRAHLVTTFELTDPADNDRVVGRYRIGIDEVAPLVLYTGAPNQSDAGARTGHGLCAQIFGSTVR</sequence>
<organism evidence="2 3">
    <name type="scientific">Brevundimonas aurantiaca</name>
    <dbReference type="NCBI Taxonomy" id="74316"/>
    <lineage>
        <taxon>Bacteria</taxon>
        <taxon>Pseudomonadati</taxon>
        <taxon>Pseudomonadota</taxon>
        <taxon>Alphaproteobacteria</taxon>
        <taxon>Caulobacterales</taxon>
        <taxon>Caulobacteraceae</taxon>
        <taxon>Brevundimonas</taxon>
    </lineage>
</organism>
<feature type="signal peptide" evidence="1">
    <location>
        <begin position="1"/>
        <end position="20"/>
    </location>
</feature>
<name>A0A7W9C8E6_9CAUL</name>
<evidence type="ECO:0000313" key="2">
    <source>
        <dbReference type="EMBL" id="MBB5740869.1"/>
    </source>
</evidence>
<evidence type="ECO:0000313" key="3">
    <source>
        <dbReference type="Proteomes" id="UP000527324"/>
    </source>
</evidence>
<dbReference type="AlphaFoldDB" id="A0A7W9C8E6"/>
<dbReference type="PROSITE" id="PS51257">
    <property type="entry name" value="PROKAR_LIPOPROTEIN"/>
    <property type="match status" value="1"/>
</dbReference>
<evidence type="ECO:0000256" key="1">
    <source>
        <dbReference type="SAM" id="SignalP"/>
    </source>
</evidence>
<dbReference type="RefSeq" id="WP_183217534.1">
    <property type="nucleotide sequence ID" value="NZ_CAJFZW010000024.1"/>
</dbReference>
<gene>
    <name evidence="2" type="ORF">GGQ93_002601</name>
</gene>
<dbReference type="EMBL" id="JACHOQ010000007">
    <property type="protein sequence ID" value="MBB5740869.1"/>
    <property type="molecule type" value="Genomic_DNA"/>
</dbReference>
<keyword evidence="3" id="KW-1185">Reference proteome</keyword>
<proteinExistence type="predicted"/>
<comment type="caution">
    <text evidence="2">The sequence shown here is derived from an EMBL/GenBank/DDBJ whole genome shotgun (WGS) entry which is preliminary data.</text>
</comment>
<reference evidence="2 3" key="1">
    <citation type="submission" date="2020-08" db="EMBL/GenBank/DDBJ databases">
        <title>Genomic Encyclopedia of Type Strains, Phase IV (KMG-IV): sequencing the most valuable type-strain genomes for metagenomic binning, comparative biology and taxonomic classification.</title>
        <authorList>
            <person name="Goeker M."/>
        </authorList>
    </citation>
    <scope>NUCLEOTIDE SEQUENCE [LARGE SCALE GENOMIC DNA]</scope>
    <source>
        <strain evidence="2 3">DSM 4731</strain>
    </source>
</reference>
<dbReference type="GeneID" id="88840667"/>
<accession>A0A7W9C8E6</accession>
<keyword evidence="1" id="KW-0732">Signal</keyword>
<dbReference type="Proteomes" id="UP000527324">
    <property type="component" value="Unassembled WGS sequence"/>
</dbReference>
<feature type="chain" id="PRO_5031189628" evidence="1">
    <location>
        <begin position="21"/>
        <end position="153"/>
    </location>
</feature>
<protein>
    <submittedName>
        <fullName evidence="2">Uncharacterized protein</fullName>
    </submittedName>
</protein>